<dbReference type="KEGG" id="mng:MNEG_9567"/>
<protein>
    <submittedName>
        <fullName evidence="2">Uncharacterized protein</fullName>
    </submittedName>
</protein>
<dbReference type="EMBL" id="KK102199">
    <property type="protein sequence ID" value="KIY98396.1"/>
    <property type="molecule type" value="Genomic_DNA"/>
</dbReference>
<gene>
    <name evidence="2" type="ORF">MNEG_9567</name>
</gene>
<evidence type="ECO:0000256" key="1">
    <source>
        <dbReference type="SAM" id="MobiDB-lite"/>
    </source>
</evidence>
<organism evidence="2 3">
    <name type="scientific">Monoraphidium neglectum</name>
    <dbReference type="NCBI Taxonomy" id="145388"/>
    <lineage>
        <taxon>Eukaryota</taxon>
        <taxon>Viridiplantae</taxon>
        <taxon>Chlorophyta</taxon>
        <taxon>core chlorophytes</taxon>
        <taxon>Chlorophyceae</taxon>
        <taxon>CS clade</taxon>
        <taxon>Sphaeropleales</taxon>
        <taxon>Selenastraceae</taxon>
        <taxon>Monoraphidium</taxon>
    </lineage>
</organism>
<dbReference type="AlphaFoldDB" id="A0A0D2MC35"/>
<evidence type="ECO:0000313" key="2">
    <source>
        <dbReference type="EMBL" id="KIY98396.1"/>
    </source>
</evidence>
<dbReference type="Proteomes" id="UP000054498">
    <property type="component" value="Unassembled WGS sequence"/>
</dbReference>
<dbReference type="GeneID" id="25742442"/>
<evidence type="ECO:0000313" key="3">
    <source>
        <dbReference type="Proteomes" id="UP000054498"/>
    </source>
</evidence>
<feature type="region of interest" description="Disordered" evidence="1">
    <location>
        <begin position="138"/>
        <end position="183"/>
    </location>
</feature>
<keyword evidence="3" id="KW-1185">Reference proteome</keyword>
<dbReference type="RefSeq" id="XP_013897416.1">
    <property type="nucleotide sequence ID" value="XM_014041962.1"/>
</dbReference>
<accession>A0A0D2MC35</accession>
<name>A0A0D2MC35_9CHLO</name>
<sequence>MQLTQAHSATLAGWRSKLIGVIRPAVTTRRVVLAEAPRRGATQAAVANRVDARTAAAADAILRSPLALDLSADSRLAIVARNLDEDEISEAAVRLVREHGLMLAKSMIAEDPTVLSGSNSEDVAIFKALQVGILSRALRATPPRPRPARPGRGTRCPLSAPRRHGRATRPSGLHWRAGGPWKP</sequence>
<proteinExistence type="predicted"/>
<reference evidence="2 3" key="1">
    <citation type="journal article" date="2013" name="BMC Genomics">
        <title>Reconstruction of the lipid metabolism for the microalga Monoraphidium neglectum from its genome sequence reveals characteristics suitable for biofuel production.</title>
        <authorList>
            <person name="Bogen C."/>
            <person name="Al-Dilaimi A."/>
            <person name="Albersmeier A."/>
            <person name="Wichmann J."/>
            <person name="Grundmann M."/>
            <person name="Rupp O."/>
            <person name="Lauersen K.J."/>
            <person name="Blifernez-Klassen O."/>
            <person name="Kalinowski J."/>
            <person name="Goesmann A."/>
            <person name="Mussgnug J.H."/>
            <person name="Kruse O."/>
        </authorList>
    </citation>
    <scope>NUCLEOTIDE SEQUENCE [LARGE SCALE GENOMIC DNA]</scope>
    <source>
        <strain evidence="2 3">SAG 48.87</strain>
    </source>
</reference>